<keyword evidence="1" id="KW-0812">Transmembrane</keyword>
<feature type="transmembrane region" description="Helical" evidence="1">
    <location>
        <begin position="6"/>
        <end position="24"/>
    </location>
</feature>
<proteinExistence type="predicted"/>
<dbReference type="Proteomes" id="UP000885847">
    <property type="component" value="Unassembled WGS sequence"/>
</dbReference>
<feature type="non-terminal residue" evidence="3">
    <location>
        <position position="1"/>
    </location>
</feature>
<comment type="caution">
    <text evidence="3">The sequence shown here is derived from an EMBL/GenBank/DDBJ whole genome shotgun (WGS) entry which is preliminary data.</text>
</comment>
<evidence type="ECO:0000259" key="2">
    <source>
        <dbReference type="Pfam" id="PF14238"/>
    </source>
</evidence>
<reference evidence="3" key="1">
    <citation type="journal article" date="2020" name="mSystems">
        <title>Genome- and Community-Level Interaction Insights into Carbon Utilization and Element Cycling Functions of Hydrothermarchaeota in Hydrothermal Sediment.</title>
        <authorList>
            <person name="Zhou Z."/>
            <person name="Liu Y."/>
            <person name="Xu W."/>
            <person name="Pan J."/>
            <person name="Luo Z.H."/>
            <person name="Li M."/>
        </authorList>
    </citation>
    <scope>NUCLEOTIDE SEQUENCE [LARGE SCALE GENOMIC DNA]</scope>
    <source>
        <strain evidence="3">HyVt-102</strain>
    </source>
</reference>
<accession>A0A7C0ZLN0</accession>
<protein>
    <submittedName>
        <fullName evidence="3">DUF4340 domain-containing protein</fullName>
    </submittedName>
</protein>
<keyword evidence="1" id="KW-0472">Membrane</keyword>
<evidence type="ECO:0000313" key="3">
    <source>
        <dbReference type="EMBL" id="HDI83444.1"/>
    </source>
</evidence>
<evidence type="ECO:0000256" key="1">
    <source>
        <dbReference type="SAM" id="Phobius"/>
    </source>
</evidence>
<name>A0A7C0ZLN0_UNCW3</name>
<dbReference type="EMBL" id="DQWE01000312">
    <property type="protein sequence ID" value="HDI83444.1"/>
    <property type="molecule type" value="Genomic_DNA"/>
</dbReference>
<gene>
    <name evidence="3" type="ORF">ENF18_06615</name>
</gene>
<organism evidence="3">
    <name type="scientific">candidate division WOR-3 bacterium</name>
    <dbReference type="NCBI Taxonomy" id="2052148"/>
    <lineage>
        <taxon>Bacteria</taxon>
        <taxon>Bacteria division WOR-3</taxon>
    </lineage>
</organism>
<feature type="domain" description="DUF4340" evidence="2">
    <location>
        <begin position="56"/>
        <end position="171"/>
    </location>
</feature>
<dbReference type="InterPro" id="IPR025641">
    <property type="entry name" value="DUF4340"/>
</dbReference>
<keyword evidence="1" id="KW-1133">Transmembrane helix</keyword>
<dbReference type="AlphaFoldDB" id="A0A7C0ZLN0"/>
<sequence length="271" mass="31623">AKIIGISTGTIVLLLLIAIGLMFGRKGRVGKFPLKGWEIVKVKYDDLIYEKKDGTWYLTFPHLYRVDSTKMQEKLNILKDFRIGEFIDKGNLGDYGLDKEHRSKLVAYIKKGDSLIFYLGKNGPVSLSFYLTMDTMNVYLGYGFRTPLFPKNEQVLLDKNVYEFTSVDSMKVYKNDKLLKRYRDTTYTKELSDFLPRLKAYEILWDIKDIKPVYTVKVYTPMGEFEDRIAPDTKNKNDYIVLRDSVGLRIPGFRIKRYLNPPDSRKIRTVD</sequence>
<dbReference type="Pfam" id="PF14238">
    <property type="entry name" value="DUF4340"/>
    <property type="match status" value="1"/>
</dbReference>